<comment type="similarity">
    <text evidence="1">Belongs to the AATF family.</text>
</comment>
<feature type="region of interest" description="Disordered" evidence="3">
    <location>
        <begin position="1"/>
        <end position="292"/>
    </location>
</feature>
<feature type="compositionally biased region" description="Acidic residues" evidence="3">
    <location>
        <begin position="26"/>
        <end position="43"/>
    </location>
</feature>
<feature type="compositionally biased region" description="Basic and acidic residues" evidence="3">
    <location>
        <begin position="272"/>
        <end position="292"/>
    </location>
</feature>
<reference evidence="6" key="1">
    <citation type="journal article" date="2023" name="Mol. Phylogenet. Evol.">
        <title>Genome-scale phylogeny and comparative genomics of the fungal order Sordariales.</title>
        <authorList>
            <person name="Hensen N."/>
            <person name="Bonometti L."/>
            <person name="Westerberg I."/>
            <person name="Brannstrom I.O."/>
            <person name="Guillou S."/>
            <person name="Cros-Aarteil S."/>
            <person name="Calhoun S."/>
            <person name="Haridas S."/>
            <person name="Kuo A."/>
            <person name="Mondo S."/>
            <person name="Pangilinan J."/>
            <person name="Riley R."/>
            <person name="LaButti K."/>
            <person name="Andreopoulos B."/>
            <person name="Lipzen A."/>
            <person name="Chen C."/>
            <person name="Yan M."/>
            <person name="Daum C."/>
            <person name="Ng V."/>
            <person name="Clum A."/>
            <person name="Steindorff A."/>
            <person name="Ohm R.A."/>
            <person name="Martin F."/>
            <person name="Silar P."/>
            <person name="Natvig D.O."/>
            <person name="Lalanne C."/>
            <person name="Gautier V."/>
            <person name="Ament-Velasquez S.L."/>
            <person name="Kruys A."/>
            <person name="Hutchinson M.I."/>
            <person name="Powell A.J."/>
            <person name="Barry K."/>
            <person name="Miller A.N."/>
            <person name="Grigoriev I.V."/>
            <person name="Debuchy R."/>
            <person name="Gladieux P."/>
            <person name="Hiltunen Thoren M."/>
            <person name="Johannesson H."/>
        </authorList>
    </citation>
    <scope>NUCLEOTIDE SEQUENCE</scope>
    <source>
        <strain evidence="6">PSN243</strain>
    </source>
</reference>
<dbReference type="InterPro" id="IPR025160">
    <property type="entry name" value="AATF"/>
</dbReference>
<dbReference type="PANTHER" id="PTHR15565:SF0">
    <property type="entry name" value="PROTEIN AATF"/>
    <property type="match status" value="1"/>
</dbReference>
<sequence length="614" mass="68774">MAPVAKKRSSKRFSEWEEKPIKDYDPENEAPDEDESGSDESADELAGTEHYVSVGKSKLRQKDEVALGPEYRGARISRAALEENEEDEDDEEDEEEGSDLAGESGEEEFDDPETADLEADFVDDDAEIDSDNAFGDSDEEIQKRFKFVRGSKVKEPKETAGRIKKRPTAADFMSDGDEEEKEDQDDGEELSEDDESGDSEGDSEIHLNGASLLNMEAEESGDDDDDGDDESAEEDEEDEDDEDDDMGSFINDEDEEEEDSEEEDDEDEEEGGDMHAELKRTMSKDKAKAEDDGDLRAKIKAMSEGQTSTVSQQAKADAAKGTAIRAQRRAFDSILNLRIRLQKALVATNTFSVAEDSQDAGMEPYQAAEEAAVKLWNTIDSVRYSLLPGGKAKAGLKRKREIEIDAPSQDIWDSMDAIEELAISHRRNVLDKWSNKVRTATAAVSTRQLVDNANQTLLAALDDQLITTDRLVKKVRTPRSCAPVQAAKKVEEDKDIYDDADFYQLLLKELVDQRSIDTGAPGESVPTVRWAALKEAKTRKQVDRKASKGRKLRFTVHEKLQNFMAPEDRRTWEEHAIDRFFGTLFGQKMELKEDDISDEEMGGMTVEETGLRLF</sequence>
<feature type="compositionally biased region" description="Acidic residues" evidence="3">
    <location>
        <begin position="82"/>
        <end position="130"/>
    </location>
</feature>
<feature type="compositionally biased region" description="Basic and acidic residues" evidence="3">
    <location>
        <begin position="12"/>
        <end position="25"/>
    </location>
</feature>
<proteinExistence type="inferred from homology"/>
<evidence type="ECO:0000259" key="5">
    <source>
        <dbReference type="Pfam" id="PF13339"/>
    </source>
</evidence>
<evidence type="ECO:0000256" key="3">
    <source>
        <dbReference type="SAM" id="MobiDB-lite"/>
    </source>
</evidence>
<evidence type="ECO:0000313" key="7">
    <source>
        <dbReference type="Proteomes" id="UP001321760"/>
    </source>
</evidence>
<dbReference type="Proteomes" id="UP001321760">
    <property type="component" value="Unassembled WGS sequence"/>
</dbReference>
<dbReference type="GO" id="GO:0000462">
    <property type="term" value="P:maturation of SSU-rRNA from tricistronic rRNA transcript (SSU-rRNA, 5.8S rRNA, LSU-rRNA)"/>
    <property type="evidence" value="ECO:0007669"/>
    <property type="project" value="TreeGrafter"/>
</dbReference>
<protein>
    <recommendedName>
        <fullName evidence="2">Protein BFR2</fullName>
    </recommendedName>
</protein>
<dbReference type="GO" id="GO:0005730">
    <property type="term" value="C:nucleolus"/>
    <property type="evidence" value="ECO:0007669"/>
    <property type="project" value="TreeGrafter"/>
</dbReference>
<evidence type="ECO:0000256" key="2">
    <source>
        <dbReference type="ARBA" id="ARBA00013850"/>
    </source>
</evidence>
<feature type="domain" description="Apoptosis-antagonizing transcription factor C-terminal" evidence="4">
    <location>
        <begin position="503"/>
        <end position="585"/>
    </location>
</feature>
<accession>A0AAV9H155</accession>
<organism evidence="6 7">
    <name type="scientific">Podospora aff. communis PSN243</name>
    <dbReference type="NCBI Taxonomy" id="3040156"/>
    <lineage>
        <taxon>Eukaryota</taxon>
        <taxon>Fungi</taxon>
        <taxon>Dikarya</taxon>
        <taxon>Ascomycota</taxon>
        <taxon>Pezizomycotina</taxon>
        <taxon>Sordariomycetes</taxon>
        <taxon>Sordariomycetidae</taxon>
        <taxon>Sordariales</taxon>
        <taxon>Podosporaceae</taxon>
        <taxon>Podospora</taxon>
    </lineage>
</organism>
<evidence type="ECO:0000313" key="6">
    <source>
        <dbReference type="EMBL" id="KAK4453914.1"/>
    </source>
</evidence>
<name>A0AAV9H155_9PEZI</name>
<dbReference type="Pfam" id="PF08164">
    <property type="entry name" value="TRAUB"/>
    <property type="match status" value="1"/>
</dbReference>
<dbReference type="PANTHER" id="PTHR15565">
    <property type="entry name" value="AATF PROTEIN APOPTOSIS ANTAGONIZING TRANSCRIPTION FACTOR"/>
    <property type="match status" value="1"/>
</dbReference>
<dbReference type="InterPro" id="IPR039223">
    <property type="entry name" value="AATF/Bfr2"/>
</dbReference>
<keyword evidence="7" id="KW-1185">Reference proteome</keyword>
<evidence type="ECO:0000259" key="4">
    <source>
        <dbReference type="Pfam" id="PF08164"/>
    </source>
</evidence>
<dbReference type="InterPro" id="IPR012617">
    <property type="entry name" value="AATF_C"/>
</dbReference>
<reference evidence="6" key="2">
    <citation type="submission" date="2023-05" db="EMBL/GenBank/DDBJ databases">
        <authorList>
            <consortium name="Lawrence Berkeley National Laboratory"/>
            <person name="Steindorff A."/>
            <person name="Hensen N."/>
            <person name="Bonometti L."/>
            <person name="Westerberg I."/>
            <person name="Brannstrom I.O."/>
            <person name="Guillou S."/>
            <person name="Cros-Aarteil S."/>
            <person name="Calhoun S."/>
            <person name="Haridas S."/>
            <person name="Kuo A."/>
            <person name="Mondo S."/>
            <person name="Pangilinan J."/>
            <person name="Riley R."/>
            <person name="Labutti K."/>
            <person name="Andreopoulos B."/>
            <person name="Lipzen A."/>
            <person name="Chen C."/>
            <person name="Yanf M."/>
            <person name="Daum C."/>
            <person name="Ng V."/>
            <person name="Clum A."/>
            <person name="Ohm R."/>
            <person name="Martin F."/>
            <person name="Silar P."/>
            <person name="Natvig D."/>
            <person name="Lalanne C."/>
            <person name="Gautier V."/>
            <person name="Ament-Velasquez S.L."/>
            <person name="Kruys A."/>
            <person name="Hutchinson M.I."/>
            <person name="Powell A.J."/>
            <person name="Barry K."/>
            <person name="Miller A.N."/>
            <person name="Grigoriev I.V."/>
            <person name="Debuchy R."/>
            <person name="Gladieux P."/>
            <person name="Thoren M.H."/>
            <person name="Johannesson H."/>
        </authorList>
    </citation>
    <scope>NUCLEOTIDE SEQUENCE</scope>
    <source>
        <strain evidence="6">PSN243</strain>
    </source>
</reference>
<feature type="compositionally biased region" description="Basic and acidic residues" evidence="3">
    <location>
        <begin position="152"/>
        <end position="161"/>
    </location>
</feature>
<feature type="compositionally biased region" description="Acidic residues" evidence="3">
    <location>
        <begin position="216"/>
        <end position="271"/>
    </location>
</feature>
<dbReference type="EMBL" id="MU865918">
    <property type="protein sequence ID" value="KAK4453914.1"/>
    <property type="molecule type" value="Genomic_DNA"/>
</dbReference>
<dbReference type="Pfam" id="PF13339">
    <property type="entry name" value="AATF-Che1"/>
    <property type="match status" value="1"/>
</dbReference>
<feature type="domain" description="AATF leucine zipper-containing" evidence="5">
    <location>
        <begin position="317"/>
        <end position="436"/>
    </location>
</feature>
<feature type="compositionally biased region" description="Basic residues" evidence="3">
    <location>
        <begin position="1"/>
        <end position="11"/>
    </location>
</feature>
<evidence type="ECO:0000256" key="1">
    <source>
        <dbReference type="ARBA" id="ARBA00008966"/>
    </source>
</evidence>
<comment type="caution">
    <text evidence="6">The sequence shown here is derived from an EMBL/GenBank/DDBJ whole genome shotgun (WGS) entry which is preliminary data.</text>
</comment>
<feature type="compositionally biased region" description="Acidic residues" evidence="3">
    <location>
        <begin position="174"/>
        <end position="202"/>
    </location>
</feature>
<dbReference type="AlphaFoldDB" id="A0AAV9H155"/>
<gene>
    <name evidence="6" type="ORF">QBC34DRAFT_173602</name>
</gene>